<proteinExistence type="predicted"/>
<gene>
    <name evidence="1" type="ORF">PACLA_8A080729</name>
</gene>
<evidence type="ECO:0000313" key="1">
    <source>
        <dbReference type="EMBL" id="CAB4012117.1"/>
    </source>
</evidence>
<evidence type="ECO:0000313" key="2">
    <source>
        <dbReference type="Proteomes" id="UP001152795"/>
    </source>
</evidence>
<dbReference type="AlphaFoldDB" id="A0A7D9IS60"/>
<comment type="caution">
    <text evidence="1">The sequence shown here is derived from an EMBL/GenBank/DDBJ whole genome shotgun (WGS) entry which is preliminary data.</text>
</comment>
<keyword evidence="2" id="KW-1185">Reference proteome</keyword>
<dbReference type="EMBL" id="CACRXK020007386">
    <property type="protein sequence ID" value="CAB4012117.1"/>
    <property type="molecule type" value="Genomic_DNA"/>
</dbReference>
<dbReference type="Proteomes" id="UP001152795">
    <property type="component" value="Unassembled WGS sequence"/>
</dbReference>
<accession>A0A7D9IS60</accession>
<protein>
    <submittedName>
        <fullName evidence="1">Uncharacterized protein</fullName>
    </submittedName>
</protein>
<organism evidence="1 2">
    <name type="scientific">Paramuricea clavata</name>
    <name type="common">Red gorgonian</name>
    <name type="synonym">Violescent sea-whip</name>
    <dbReference type="NCBI Taxonomy" id="317549"/>
    <lineage>
        <taxon>Eukaryota</taxon>
        <taxon>Metazoa</taxon>
        <taxon>Cnidaria</taxon>
        <taxon>Anthozoa</taxon>
        <taxon>Octocorallia</taxon>
        <taxon>Malacalcyonacea</taxon>
        <taxon>Plexauridae</taxon>
        <taxon>Paramuricea</taxon>
    </lineage>
</organism>
<name>A0A7D9IS60_PARCT</name>
<sequence>MLPRILFWILSIICLYVIVSVCSRNGFISLERLNKEATNPGMPSIDDNPRDRVLVLNYEMALTAYKETINRQRGKLQAKFVLLPGAFIPQTQGNFECENSEIRGLCGFYVESYDDAVQLCDIEYKDECNAFVLTKYMLVHLKKNVPDIVPDQGSSVFVKNEILKEMKTKGKV</sequence>
<reference evidence="1" key="1">
    <citation type="submission" date="2020-04" db="EMBL/GenBank/DDBJ databases">
        <authorList>
            <person name="Alioto T."/>
            <person name="Alioto T."/>
            <person name="Gomez Garrido J."/>
        </authorList>
    </citation>
    <scope>NUCLEOTIDE SEQUENCE</scope>
    <source>
        <strain evidence="1">A484AB</strain>
    </source>
</reference>